<keyword evidence="4" id="KW-0165">Cleavage on pair of basic residues</keyword>
<dbReference type="Proteomes" id="UP000267027">
    <property type="component" value="Unassembled WGS sequence"/>
</dbReference>
<comment type="subcellular location">
    <subcellularLocation>
        <location evidence="1">Secreted</location>
    </subcellularLocation>
</comment>
<sequence>MKKSAFVRFGRGAPVEIPEKRKSQYVRFGRK</sequence>
<comment type="similarity">
    <text evidence="2">Belongs to the FARP (FMRFamide related peptide) family.</text>
</comment>
<evidence type="ECO:0000256" key="3">
    <source>
        <dbReference type="ARBA" id="ARBA00022525"/>
    </source>
</evidence>
<organism evidence="9">
    <name type="scientific">Angiostrongylus costaricensis</name>
    <name type="common">Nematode worm</name>
    <dbReference type="NCBI Taxonomy" id="334426"/>
    <lineage>
        <taxon>Eukaryota</taxon>
        <taxon>Metazoa</taxon>
        <taxon>Ecdysozoa</taxon>
        <taxon>Nematoda</taxon>
        <taxon>Chromadorea</taxon>
        <taxon>Rhabditida</taxon>
        <taxon>Rhabditina</taxon>
        <taxon>Rhabditomorpha</taxon>
        <taxon>Strongyloidea</taxon>
        <taxon>Metastrongylidae</taxon>
        <taxon>Angiostrongylus</taxon>
    </lineage>
</organism>
<name>A0A0R3PFS3_ANGCS</name>
<dbReference type="AlphaFoldDB" id="A0A0R3PFS3"/>
<evidence type="ECO:0000313" key="7">
    <source>
        <dbReference type="EMBL" id="VDM54641.1"/>
    </source>
</evidence>
<dbReference type="Pfam" id="PF01581">
    <property type="entry name" value="FARP"/>
    <property type="match status" value="1"/>
</dbReference>
<keyword evidence="3" id="KW-0964">Secreted</keyword>
<evidence type="ECO:0000313" key="9">
    <source>
        <dbReference type="WBParaSite" id="ACOC_0000305501-mRNA-1"/>
    </source>
</evidence>
<dbReference type="EMBL" id="UYYA01000776">
    <property type="protein sequence ID" value="VDM54641.1"/>
    <property type="molecule type" value="Genomic_DNA"/>
</dbReference>
<evidence type="ECO:0000256" key="6">
    <source>
        <dbReference type="ARBA" id="ARBA00023320"/>
    </source>
</evidence>
<dbReference type="OrthoDB" id="5813613at2759"/>
<keyword evidence="8" id="KW-1185">Reference proteome</keyword>
<dbReference type="GO" id="GO:0005576">
    <property type="term" value="C:extracellular region"/>
    <property type="evidence" value="ECO:0007669"/>
    <property type="project" value="UniProtKB-SubCell"/>
</dbReference>
<gene>
    <name evidence="7" type="ORF">ACOC_LOCUS3056</name>
</gene>
<keyword evidence="6" id="KW-0527">Neuropeptide</keyword>
<dbReference type="GO" id="GO:0007218">
    <property type="term" value="P:neuropeptide signaling pathway"/>
    <property type="evidence" value="ECO:0007669"/>
    <property type="project" value="UniProtKB-KW"/>
</dbReference>
<accession>A0A0R3PFS3</accession>
<evidence type="ECO:0000256" key="4">
    <source>
        <dbReference type="ARBA" id="ARBA00022685"/>
    </source>
</evidence>
<proteinExistence type="inferred from homology"/>
<dbReference type="WBParaSite" id="ACOC_0000305501-mRNA-1">
    <property type="protein sequence ID" value="ACOC_0000305501-mRNA-1"/>
    <property type="gene ID" value="ACOC_0000305501"/>
</dbReference>
<evidence type="ECO:0000256" key="5">
    <source>
        <dbReference type="ARBA" id="ARBA00022815"/>
    </source>
</evidence>
<dbReference type="InterPro" id="IPR002544">
    <property type="entry name" value="FMRFamid-related_peptide-like"/>
</dbReference>
<evidence type="ECO:0000313" key="8">
    <source>
        <dbReference type="Proteomes" id="UP000267027"/>
    </source>
</evidence>
<protein>
    <submittedName>
        <fullName evidence="9">DUF2635 domain-containing protein</fullName>
    </submittedName>
</protein>
<evidence type="ECO:0000256" key="1">
    <source>
        <dbReference type="ARBA" id="ARBA00004613"/>
    </source>
</evidence>
<reference evidence="7 8" key="2">
    <citation type="submission" date="2018-11" db="EMBL/GenBank/DDBJ databases">
        <authorList>
            <consortium name="Pathogen Informatics"/>
        </authorList>
    </citation>
    <scope>NUCLEOTIDE SEQUENCE [LARGE SCALE GENOMIC DNA]</scope>
    <source>
        <strain evidence="7 8">Costa Rica</strain>
    </source>
</reference>
<evidence type="ECO:0000256" key="2">
    <source>
        <dbReference type="ARBA" id="ARBA00006356"/>
    </source>
</evidence>
<keyword evidence="5" id="KW-0027">Amidation</keyword>
<reference evidence="9" key="1">
    <citation type="submission" date="2017-02" db="UniProtKB">
        <authorList>
            <consortium name="WormBaseParasite"/>
        </authorList>
    </citation>
    <scope>IDENTIFICATION</scope>
</reference>